<dbReference type="KEGG" id="blac:94352037"/>
<accession>A0A976FIM0</accession>
<dbReference type="AlphaFoldDB" id="A0A976FIM0"/>
<dbReference type="Proteomes" id="UP000294530">
    <property type="component" value="Unassembled WGS sequence"/>
</dbReference>
<sequence>MIYKEKFRNLLVPQAFIVPSNDLSWPQSLWGWRLGQVVHRIRKRYKHQESKQALSEELIDGLGKLGFVEDVTQYKWDAEVLPSLRQFKKLYDHSDVPHFFVVPEGDAAWPISAWGRRLGATVVDMRAGKAYASQMAQSKKDLEKINFCFTTIPERDWTEKIIPSLKIHQQEFGHCIVRQNFKIPSCHPWPKRAWGISLGQIVSDVRLKHAYVKQAARSKDILDKMGFAWSRSEAVWYQNILPSVRVYHQIFKNGNIFRDFIVPSEFPWPEQAWGIRLGVICSEMRSRGTYFRYFGRNADVLDTLGFNLRLSRRAWLNRVVPLIDVYALQSGGKSEVPDDFVIPSADSWPREAWGIRLGLIVQRNTHN</sequence>
<dbReference type="EMBL" id="SHOA02000014">
    <property type="protein sequence ID" value="TDH67313.1"/>
    <property type="molecule type" value="Genomic_DNA"/>
</dbReference>
<dbReference type="PANTHER" id="PTHR37066:SF1">
    <property type="entry name" value="LNS2_PITP DOMAIN-CONTAINING PROTEIN"/>
    <property type="match status" value="1"/>
</dbReference>
<keyword evidence="3" id="KW-1185">Reference proteome</keyword>
<evidence type="ECO:0000313" key="3">
    <source>
        <dbReference type="Proteomes" id="UP000294530"/>
    </source>
</evidence>
<reference evidence="1 3" key="1">
    <citation type="journal article" date="2021" name="Genome Biol.">
        <title>AFLAP: assembly-free linkage analysis pipeline using k-mers from genome sequencing data.</title>
        <authorList>
            <person name="Fletcher K."/>
            <person name="Zhang L."/>
            <person name="Gil J."/>
            <person name="Han R."/>
            <person name="Cavanaugh K."/>
            <person name="Michelmore R."/>
        </authorList>
    </citation>
    <scope>NUCLEOTIDE SEQUENCE [LARGE SCALE GENOMIC DNA]</scope>
    <source>
        <strain evidence="1 3">SF5</strain>
    </source>
</reference>
<protein>
    <recommendedName>
        <fullName evidence="4">Helicase-associated domain-containing protein</fullName>
    </recommendedName>
</protein>
<comment type="caution">
    <text evidence="1">The sequence shown here is derived from an EMBL/GenBank/DDBJ whole genome shotgun (WGS) entry which is preliminary data.</text>
</comment>
<dbReference type="RefSeq" id="XP_067816815.1">
    <property type="nucleotide sequence ID" value="XM_067966366.1"/>
</dbReference>
<gene>
    <name evidence="2" type="ORF">CCR75_008312</name>
    <name evidence="1" type="ORF">CCR75_008315</name>
</gene>
<evidence type="ECO:0000313" key="1">
    <source>
        <dbReference type="EMBL" id="TDH67313.1"/>
    </source>
</evidence>
<dbReference type="PANTHER" id="PTHR37066">
    <property type="entry name" value="HELICASE-ASSOCIATED"/>
    <property type="match status" value="1"/>
</dbReference>
<proteinExistence type="predicted"/>
<evidence type="ECO:0008006" key="4">
    <source>
        <dbReference type="Google" id="ProtNLM"/>
    </source>
</evidence>
<reference evidence="1" key="2">
    <citation type="submission" date="2021-07" db="EMBL/GenBank/DDBJ databases">
        <authorList>
            <person name="Fletcher K."/>
        </authorList>
    </citation>
    <scope>NUCLEOTIDE SEQUENCE</scope>
    <source>
        <strain evidence="1">SF5</strain>
    </source>
</reference>
<dbReference type="OrthoDB" id="58760at2759"/>
<organism evidence="1 3">
    <name type="scientific">Bremia lactucae</name>
    <name type="common">Lettuce downy mildew</name>
    <dbReference type="NCBI Taxonomy" id="4779"/>
    <lineage>
        <taxon>Eukaryota</taxon>
        <taxon>Sar</taxon>
        <taxon>Stramenopiles</taxon>
        <taxon>Oomycota</taxon>
        <taxon>Peronosporomycetes</taxon>
        <taxon>Peronosporales</taxon>
        <taxon>Peronosporaceae</taxon>
        <taxon>Bremia</taxon>
    </lineage>
</organism>
<dbReference type="GeneID" id="94352037"/>
<name>A0A976FIM0_BRELC</name>
<dbReference type="EMBL" id="SHOA02000014">
    <property type="protein sequence ID" value="TDH67316.1"/>
    <property type="molecule type" value="Genomic_DNA"/>
</dbReference>
<evidence type="ECO:0000313" key="2">
    <source>
        <dbReference type="EMBL" id="TDH67316.1"/>
    </source>
</evidence>